<dbReference type="OrthoDB" id="261831at2759"/>
<dbReference type="EMBL" id="MLYV02001289">
    <property type="protein sequence ID" value="PSR71277.1"/>
    <property type="molecule type" value="Genomic_DNA"/>
</dbReference>
<sequence>MSQRAPNSLHNRTALLGTQEYYTPPSSGRSSPFGANNGQRFADDLEGQNDEHLEGLTAKIKLLKDVSGFRFRDPTLGRSPGSRLRLGSETRCESRQSNLVKWWVCLVLDSQKTVFISFG</sequence>
<feature type="compositionally biased region" description="Polar residues" evidence="1">
    <location>
        <begin position="20"/>
        <end position="39"/>
    </location>
</feature>
<feature type="compositionally biased region" description="Polar residues" evidence="1">
    <location>
        <begin position="1"/>
        <end position="11"/>
    </location>
</feature>
<gene>
    <name evidence="2" type="ORF">PHLCEN_2v12791</name>
</gene>
<evidence type="ECO:0000256" key="1">
    <source>
        <dbReference type="SAM" id="MobiDB-lite"/>
    </source>
</evidence>
<dbReference type="Proteomes" id="UP000186601">
    <property type="component" value="Unassembled WGS sequence"/>
</dbReference>
<protein>
    <submittedName>
        <fullName evidence="2">Uncharacterized protein</fullName>
    </submittedName>
</protein>
<evidence type="ECO:0000313" key="3">
    <source>
        <dbReference type="Proteomes" id="UP000186601"/>
    </source>
</evidence>
<proteinExistence type="predicted"/>
<dbReference type="STRING" id="98765.A0A2R6NFW4"/>
<feature type="region of interest" description="Disordered" evidence="1">
    <location>
        <begin position="1"/>
        <end position="45"/>
    </location>
</feature>
<keyword evidence="3" id="KW-1185">Reference proteome</keyword>
<reference evidence="2 3" key="1">
    <citation type="submission" date="2018-02" db="EMBL/GenBank/DDBJ databases">
        <title>Genome sequence of the basidiomycete white-rot fungus Phlebia centrifuga.</title>
        <authorList>
            <person name="Granchi Z."/>
            <person name="Peng M."/>
            <person name="de Vries R.P."/>
            <person name="Hilden K."/>
            <person name="Makela M.R."/>
            <person name="Grigoriev I."/>
            <person name="Riley R."/>
        </authorList>
    </citation>
    <scope>NUCLEOTIDE SEQUENCE [LARGE SCALE GENOMIC DNA]</scope>
    <source>
        <strain evidence="2 3">FBCC195</strain>
    </source>
</reference>
<accession>A0A2R6NFW4</accession>
<name>A0A2R6NFW4_9APHY</name>
<dbReference type="AlphaFoldDB" id="A0A2R6NFW4"/>
<comment type="caution">
    <text evidence="2">The sequence shown here is derived from an EMBL/GenBank/DDBJ whole genome shotgun (WGS) entry which is preliminary data.</text>
</comment>
<organism evidence="2 3">
    <name type="scientific">Hermanssonia centrifuga</name>
    <dbReference type="NCBI Taxonomy" id="98765"/>
    <lineage>
        <taxon>Eukaryota</taxon>
        <taxon>Fungi</taxon>
        <taxon>Dikarya</taxon>
        <taxon>Basidiomycota</taxon>
        <taxon>Agaricomycotina</taxon>
        <taxon>Agaricomycetes</taxon>
        <taxon>Polyporales</taxon>
        <taxon>Meruliaceae</taxon>
        <taxon>Hermanssonia</taxon>
    </lineage>
</organism>
<evidence type="ECO:0000313" key="2">
    <source>
        <dbReference type="EMBL" id="PSR71277.1"/>
    </source>
</evidence>